<dbReference type="InterPro" id="IPR020946">
    <property type="entry name" value="Flavin_mOase-like"/>
</dbReference>
<organism evidence="7 8">
    <name type="scientific">Pleomassaria siparia CBS 279.74</name>
    <dbReference type="NCBI Taxonomy" id="1314801"/>
    <lineage>
        <taxon>Eukaryota</taxon>
        <taxon>Fungi</taxon>
        <taxon>Dikarya</taxon>
        <taxon>Ascomycota</taxon>
        <taxon>Pezizomycotina</taxon>
        <taxon>Dothideomycetes</taxon>
        <taxon>Pleosporomycetidae</taxon>
        <taxon>Pleosporales</taxon>
        <taxon>Pleomassariaceae</taxon>
        <taxon>Pleomassaria</taxon>
    </lineage>
</organism>
<dbReference type="Gene3D" id="3.50.50.60">
    <property type="entry name" value="FAD/NAD(P)-binding domain"/>
    <property type="match status" value="3"/>
</dbReference>
<keyword evidence="8" id="KW-1185">Reference proteome</keyword>
<evidence type="ECO:0000256" key="5">
    <source>
        <dbReference type="ARBA" id="ARBA00023002"/>
    </source>
</evidence>
<dbReference type="Proteomes" id="UP000799428">
    <property type="component" value="Unassembled WGS sequence"/>
</dbReference>
<dbReference type="InterPro" id="IPR036188">
    <property type="entry name" value="FAD/NAD-bd_sf"/>
</dbReference>
<dbReference type="SUPFAM" id="SSF51905">
    <property type="entry name" value="FAD/NAD(P)-binding domain"/>
    <property type="match status" value="2"/>
</dbReference>
<dbReference type="Pfam" id="PF00743">
    <property type="entry name" value="FMO-like"/>
    <property type="match status" value="1"/>
</dbReference>
<keyword evidence="4" id="KW-0521">NADP</keyword>
<dbReference type="FunFam" id="3.50.50.60:FF:000228">
    <property type="entry name" value="FAD-containing monooxygenase EthA"/>
    <property type="match status" value="1"/>
</dbReference>
<dbReference type="PANTHER" id="PTHR43872">
    <property type="entry name" value="MONOOXYGENASE, PUTATIVE (AFU_ORTHOLOGUE AFUA_8G02570)-RELATED"/>
    <property type="match status" value="1"/>
</dbReference>
<keyword evidence="3" id="KW-0274">FAD</keyword>
<name>A0A6G1JT41_9PLEO</name>
<evidence type="ECO:0000256" key="3">
    <source>
        <dbReference type="ARBA" id="ARBA00022827"/>
    </source>
</evidence>
<evidence type="ECO:0000256" key="6">
    <source>
        <dbReference type="ARBA" id="ARBA00023033"/>
    </source>
</evidence>
<accession>A0A6G1JT41</accession>
<dbReference type="GO" id="GO:0050661">
    <property type="term" value="F:NADP binding"/>
    <property type="evidence" value="ECO:0007669"/>
    <property type="project" value="InterPro"/>
</dbReference>
<dbReference type="GO" id="GO:0050660">
    <property type="term" value="F:flavin adenine dinucleotide binding"/>
    <property type="evidence" value="ECO:0007669"/>
    <property type="project" value="InterPro"/>
</dbReference>
<gene>
    <name evidence="7" type="ORF">K504DRAFT_418530</name>
</gene>
<keyword evidence="5" id="KW-0560">Oxidoreductase</keyword>
<sequence length="495" mass="55525">MSSPTTHKDIIIVGAGISGVNFAGRIQSLLPNHSYAILEARDDVGGTWDLFKYPGIRSDSDLHTFGFPWRPWREQRAIADGASIKKYIQETVQESGISRNILFRHKLVNATWEDGNGQWMLDVQSDGAMVTMSCKFLILGTGYYDYDKPLEAEIPGLEKFQGTIVHPQFWPEDLDYSNQNIVVIGSGATAITLIPNLAHQAHHVTMLQRSPGYILSMSNSDSPLLERLLPEWMMFRFLRLKHLFSLFFLYHFCRLFPGLAKGMIRSTTTKKLPSHVPYDPHFLPKYNPWEQRLCISPDNDFFDALSSGKASISTGTIKTCTERSIVLQSGEVLDDVDIVVTATGLKIGFGGGTKIQINGESLNFGDKLLWKGCMVQDVPNLCLVMGYTNASWTLGADATANLFCRLVREMQKSGEKMVRPRLDASEWERGMKETSVLNLNSTYILKAVDHVPKAGDRGPWKVRSNYFKDCWNAQWGSLVDGLQYGLPVRGKDKAL</sequence>
<dbReference type="PANTHER" id="PTHR43872:SF1">
    <property type="entry name" value="MONOOXYGENASE, PUTATIVE (AFU_ORTHOLOGUE AFUA_8G02570)-RELATED"/>
    <property type="match status" value="1"/>
</dbReference>
<protein>
    <submittedName>
        <fullName evidence="7">FAD/NAD(P)-binding domain-containing protein</fullName>
    </submittedName>
</protein>
<dbReference type="OrthoDB" id="66881at2759"/>
<dbReference type="AlphaFoldDB" id="A0A6G1JT41"/>
<evidence type="ECO:0000256" key="1">
    <source>
        <dbReference type="ARBA" id="ARBA00001974"/>
    </source>
</evidence>
<comment type="cofactor">
    <cofactor evidence="1">
        <name>FAD</name>
        <dbReference type="ChEBI" id="CHEBI:57692"/>
    </cofactor>
</comment>
<evidence type="ECO:0000256" key="2">
    <source>
        <dbReference type="ARBA" id="ARBA00022630"/>
    </source>
</evidence>
<evidence type="ECO:0000313" key="7">
    <source>
        <dbReference type="EMBL" id="KAF2703483.1"/>
    </source>
</evidence>
<keyword evidence="6" id="KW-0503">Monooxygenase</keyword>
<dbReference type="GO" id="GO:0004499">
    <property type="term" value="F:N,N-dimethylaniline monooxygenase activity"/>
    <property type="evidence" value="ECO:0007669"/>
    <property type="project" value="InterPro"/>
</dbReference>
<keyword evidence="2" id="KW-0285">Flavoprotein</keyword>
<dbReference type="InterPro" id="IPR051820">
    <property type="entry name" value="FAD-binding_MO"/>
</dbReference>
<evidence type="ECO:0000313" key="8">
    <source>
        <dbReference type="Proteomes" id="UP000799428"/>
    </source>
</evidence>
<dbReference type="EMBL" id="MU005787">
    <property type="protein sequence ID" value="KAF2703483.1"/>
    <property type="molecule type" value="Genomic_DNA"/>
</dbReference>
<evidence type="ECO:0000256" key="4">
    <source>
        <dbReference type="ARBA" id="ARBA00022857"/>
    </source>
</evidence>
<reference evidence="7" key="1">
    <citation type="journal article" date="2020" name="Stud. Mycol.">
        <title>101 Dothideomycetes genomes: a test case for predicting lifestyles and emergence of pathogens.</title>
        <authorList>
            <person name="Haridas S."/>
            <person name="Albert R."/>
            <person name="Binder M."/>
            <person name="Bloem J."/>
            <person name="Labutti K."/>
            <person name="Salamov A."/>
            <person name="Andreopoulos B."/>
            <person name="Baker S."/>
            <person name="Barry K."/>
            <person name="Bills G."/>
            <person name="Bluhm B."/>
            <person name="Cannon C."/>
            <person name="Castanera R."/>
            <person name="Culley D."/>
            <person name="Daum C."/>
            <person name="Ezra D."/>
            <person name="Gonzalez J."/>
            <person name="Henrissat B."/>
            <person name="Kuo A."/>
            <person name="Liang C."/>
            <person name="Lipzen A."/>
            <person name="Lutzoni F."/>
            <person name="Magnuson J."/>
            <person name="Mondo S."/>
            <person name="Nolan M."/>
            <person name="Ohm R."/>
            <person name="Pangilinan J."/>
            <person name="Park H.-J."/>
            <person name="Ramirez L."/>
            <person name="Alfaro M."/>
            <person name="Sun H."/>
            <person name="Tritt A."/>
            <person name="Yoshinaga Y."/>
            <person name="Zwiers L.-H."/>
            <person name="Turgeon B."/>
            <person name="Goodwin S."/>
            <person name="Spatafora J."/>
            <person name="Crous P."/>
            <person name="Grigoriev I."/>
        </authorList>
    </citation>
    <scope>NUCLEOTIDE SEQUENCE</scope>
    <source>
        <strain evidence="7">CBS 279.74</strain>
    </source>
</reference>
<proteinExistence type="predicted"/>